<organism evidence="1 2">
    <name type="scientific">Mycena rosella</name>
    <name type="common">Pink bonnet</name>
    <name type="synonym">Agaricus rosellus</name>
    <dbReference type="NCBI Taxonomy" id="1033263"/>
    <lineage>
        <taxon>Eukaryota</taxon>
        <taxon>Fungi</taxon>
        <taxon>Dikarya</taxon>
        <taxon>Basidiomycota</taxon>
        <taxon>Agaricomycotina</taxon>
        <taxon>Agaricomycetes</taxon>
        <taxon>Agaricomycetidae</taxon>
        <taxon>Agaricales</taxon>
        <taxon>Marasmiineae</taxon>
        <taxon>Mycenaceae</taxon>
        <taxon>Mycena</taxon>
    </lineage>
</organism>
<name>A0AAD7GB22_MYCRO</name>
<protein>
    <submittedName>
        <fullName evidence="1">Uncharacterized protein</fullName>
    </submittedName>
</protein>
<dbReference type="AlphaFoldDB" id="A0AAD7GB22"/>
<dbReference type="EMBL" id="JARKIE010000101">
    <property type="protein sequence ID" value="KAJ7685939.1"/>
    <property type="molecule type" value="Genomic_DNA"/>
</dbReference>
<evidence type="ECO:0000313" key="1">
    <source>
        <dbReference type="EMBL" id="KAJ7685939.1"/>
    </source>
</evidence>
<keyword evidence="2" id="KW-1185">Reference proteome</keyword>
<sequence>MHTSTRTFTSVAACTACGGAVPWQQSDFGFGVCAAQLQSSTGIKLCITHTGRCIGYMQLIYISHTGDMSFPEFKPKRYSKSSSTHSRVKLSMIGIFRYSKYSGSYFTVRRSKHEVGLVYGSAVDVRKVEYG</sequence>
<gene>
    <name evidence="1" type="ORF">B0H17DRAFT_1137279</name>
</gene>
<proteinExistence type="predicted"/>
<evidence type="ECO:0000313" key="2">
    <source>
        <dbReference type="Proteomes" id="UP001221757"/>
    </source>
</evidence>
<dbReference type="Proteomes" id="UP001221757">
    <property type="component" value="Unassembled WGS sequence"/>
</dbReference>
<comment type="caution">
    <text evidence="1">The sequence shown here is derived from an EMBL/GenBank/DDBJ whole genome shotgun (WGS) entry which is preliminary data.</text>
</comment>
<reference evidence="1" key="1">
    <citation type="submission" date="2023-03" db="EMBL/GenBank/DDBJ databases">
        <title>Massive genome expansion in bonnet fungi (Mycena s.s.) driven by repeated elements and novel gene families across ecological guilds.</title>
        <authorList>
            <consortium name="Lawrence Berkeley National Laboratory"/>
            <person name="Harder C.B."/>
            <person name="Miyauchi S."/>
            <person name="Viragh M."/>
            <person name="Kuo A."/>
            <person name="Thoen E."/>
            <person name="Andreopoulos B."/>
            <person name="Lu D."/>
            <person name="Skrede I."/>
            <person name="Drula E."/>
            <person name="Henrissat B."/>
            <person name="Morin E."/>
            <person name="Kohler A."/>
            <person name="Barry K."/>
            <person name="LaButti K."/>
            <person name="Morin E."/>
            <person name="Salamov A."/>
            <person name="Lipzen A."/>
            <person name="Mereny Z."/>
            <person name="Hegedus B."/>
            <person name="Baldrian P."/>
            <person name="Stursova M."/>
            <person name="Weitz H."/>
            <person name="Taylor A."/>
            <person name="Grigoriev I.V."/>
            <person name="Nagy L.G."/>
            <person name="Martin F."/>
            <person name="Kauserud H."/>
        </authorList>
    </citation>
    <scope>NUCLEOTIDE SEQUENCE</scope>
    <source>
        <strain evidence="1">CBHHK067</strain>
    </source>
</reference>
<accession>A0AAD7GB22</accession>